<comment type="caution">
    <text evidence="1">The sequence shown here is derived from an EMBL/GenBank/DDBJ whole genome shotgun (WGS) entry which is preliminary data.</text>
</comment>
<evidence type="ECO:0000313" key="2">
    <source>
        <dbReference type="Proteomes" id="UP000653305"/>
    </source>
</evidence>
<accession>A0A830BL68</accession>
<organism evidence="1 2">
    <name type="scientific">Phtheirospermum japonicum</name>
    <dbReference type="NCBI Taxonomy" id="374723"/>
    <lineage>
        <taxon>Eukaryota</taxon>
        <taxon>Viridiplantae</taxon>
        <taxon>Streptophyta</taxon>
        <taxon>Embryophyta</taxon>
        <taxon>Tracheophyta</taxon>
        <taxon>Spermatophyta</taxon>
        <taxon>Magnoliopsida</taxon>
        <taxon>eudicotyledons</taxon>
        <taxon>Gunneridae</taxon>
        <taxon>Pentapetalae</taxon>
        <taxon>asterids</taxon>
        <taxon>lamiids</taxon>
        <taxon>Lamiales</taxon>
        <taxon>Orobanchaceae</taxon>
        <taxon>Orobanchaceae incertae sedis</taxon>
        <taxon>Phtheirospermum</taxon>
    </lineage>
</organism>
<proteinExistence type="predicted"/>
<dbReference type="Proteomes" id="UP000653305">
    <property type="component" value="Unassembled WGS sequence"/>
</dbReference>
<evidence type="ECO:0000313" key="1">
    <source>
        <dbReference type="EMBL" id="GFP84943.1"/>
    </source>
</evidence>
<dbReference type="EMBL" id="BMAC01000096">
    <property type="protein sequence ID" value="GFP84943.1"/>
    <property type="molecule type" value="Genomic_DNA"/>
</dbReference>
<gene>
    <name evidence="1" type="ORF">PHJA_000638100</name>
</gene>
<keyword evidence="2" id="KW-1185">Reference proteome</keyword>
<name>A0A830BL68_9LAMI</name>
<sequence>MGSAVETLCGQDFGTGQLDTGRLSAEILDPPPRHQTPINVSLYFCITILITNRTD</sequence>
<protein>
    <submittedName>
        <fullName evidence="1">Uncharacterized protein</fullName>
    </submittedName>
</protein>
<reference evidence="1" key="1">
    <citation type="submission" date="2020-07" db="EMBL/GenBank/DDBJ databases">
        <title>Ethylene signaling mediates host invasion by parasitic plants.</title>
        <authorList>
            <person name="Yoshida S."/>
        </authorList>
    </citation>
    <scope>NUCLEOTIDE SEQUENCE</scope>
    <source>
        <strain evidence="1">Okayama</strain>
    </source>
</reference>
<dbReference type="AlphaFoldDB" id="A0A830BL68"/>